<evidence type="ECO:0000256" key="1">
    <source>
        <dbReference type="ARBA" id="ARBA00004141"/>
    </source>
</evidence>
<accession>A0A9X3N6F4</accession>
<gene>
    <name evidence="8" type="ORF">OJ997_10460</name>
</gene>
<keyword evidence="3 6" id="KW-0812">Transmembrane</keyword>
<feature type="transmembrane region" description="Helical" evidence="6">
    <location>
        <begin position="257"/>
        <end position="276"/>
    </location>
</feature>
<dbReference type="GO" id="GO:0016020">
    <property type="term" value="C:membrane"/>
    <property type="evidence" value="ECO:0007669"/>
    <property type="project" value="UniProtKB-SubCell"/>
</dbReference>
<comment type="similarity">
    <text evidence="2">Belongs to the EamA transporter family.</text>
</comment>
<feature type="transmembrane region" description="Helical" evidence="6">
    <location>
        <begin position="201"/>
        <end position="224"/>
    </location>
</feature>
<evidence type="ECO:0000259" key="7">
    <source>
        <dbReference type="Pfam" id="PF00892"/>
    </source>
</evidence>
<evidence type="ECO:0000256" key="2">
    <source>
        <dbReference type="ARBA" id="ARBA00007362"/>
    </source>
</evidence>
<protein>
    <submittedName>
        <fullName evidence="8">EamA family transporter</fullName>
    </submittedName>
</protein>
<comment type="caution">
    <text evidence="8">The sequence shown here is derived from an EMBL/GenBank/DDBJ whole genome shotgun (WGS) entry which is preliminary data.</text>
</comment>
<keyword evidence="4 6" id="KW-1133">Transmembrane helix</keyword>
<feature type="transmembrane region" description="Helical" evidence="6">
    <location>
        <begin position="170"/>
        <end position="189"/>
    </location>
</feature>
<feature type="domain" description="EamA" evidence="7">
    <location>
        <begin position="7"/>
        <end position="130"/>
    </location>
</feature>
<comment type="subcellular location">
    <subcellularLocation>
        <location evidence="1">Membrane</location>
        <topology evidence="1">Multi-pass membrane protein</topology>
    </subcellularLocation>
</comment>
<keyword evidence="5 6" id="KW-0472">Membrane</keyword>
<evidence type="ECO:0000313" key="9">
    <source>
        <dbReference type="Proteomes" id="UP001147653"/>
    </source>
</evidence>
<feature type="transmembrane region" description="Helical" evidence="6">
    <location>
        <begin position="33"/>
        <end position="50"/>
    </location>
</feature>
<dbReference type="InterPro" id="IPR050638">
    <property type="entry name" value="AA-Vitamin_Transporters"/>
</dbReference>
<keyword evidence="9" id="KW-1185">Reference proteome</keyword>
<feature type="transmembrane region" description="Helical" evidence="6">
    <location>
        <begin position="57"/>
        <end position="79"/>
    </location>
</feature>
<reference evidence="8" key="1">
    <citation type="submission" date="2022-10" db="EMBL/GenBank/DDBJ databases">
        <title>The WGS of Solirubrobacter phytolaccae KCTC 29190.</title>
        <authorList>
            <person name="Jiang Z."/>
        </authorList>
    </citation>
    <scope>NUCLEOTIDE SEQUENCE</scope>
    <source>
        <strain evidence="8">KCTC 29190</strain>
    </source>
</reference>
<dbReference type="SUPFAM" id="SSF103481">
    <property type="entry name" value="Multidrug resistance efflux transporter EmrE"/>
    <property type="match status" value="2"/>
</dbReference>
<dbReference type="PANTHER" id="PTHR32322">
    <property type="entry name" value="INNER MEMBRANE TRANSPORTER"/>
    <property type="match status" value="1"/>
</dbReference>
<dbReference type="InterPro" id="IPR000620">
    <property type="entry name" value="EamA_dom"/>
</dbReference>
<name>A0A9X3N6F4_9ACTN</name>
<feature type="transmembrane region" description="Helical" evidence="6">
    <location>
        <begin position="231"/>
        <end position="251"/>
    </location>
</feature>
<evidence type="ECO:0000256" key="3">
    <source>
        <dbReference type="ARBA" id="ARBA00022692"/>
    </source>
</evidence>
<dbReference type="EMBL" id="JAPDDP010000015">
    <property type="protein sequence ID" value="MDA0180715.1"/>
    <property type="molecule type" value="Genomic_DNA"/>
</dbReference>
<sequence>MPRRHVAIAVLVALTWGVNFVVLHVGLESFPPLLFTALRFTLVALLIPFVPRPGVSIPAVIAVGLLMSAGHHGLVTLGMHEGMPAGLASLVLQLQAAFTIGFAVLLLGERPRRTQLLGGVIAFAGIAIIAAGRGSHVPLGAVLLTIGAACSWGMGNVAARKAASPNPLGLLVWSSLVPPIPLFSLSAIFERGEVVSMDASGVAALAYVVILSTLGGFGAWVWLLKQHPASTVAPFTLLVPVFGIASAWLFLSEVPTVTELLGAGVVLVGLSFTVGLTAPRRKREAEPCASPVASPLPQPSSP</sequence>
<evidence type="ECO:0000256" key="4">
    <source>
        <dbReference type="ARBA" id="ARBA00022989"/>
    </source>
</evidence>
<organism evidence="8 9">
    <name type="scientific">Solirubrobacter phytolaccae</name>
    <dbReference type="NCBI Taxonomy" id="1404360"/>
    <lineage>
        <taxon>Bacteria</taxon>
        <taxon>Bacillati</taxon>
        <taxon>Actinomycetota</taxon>
        <taxon>Thermoleophilia</taxon>
        <taxon>Solirubrobacterales</taxon>
        <taxon>Solirubrobacteraceae</taxon>
        <taxon>Solirubrobacter</taxon>
    </lineage>
</organism>
<dbReference type="Pfam" id="PF00892">
    <property type="entry name" value="EamA"/>
    <property type="match status" value="2"/>
</dbReference>
<dbReference type="AlphaFoldDB" id="A0A9X3N6F4"/>
<proteinExistence type="inferred from homology"/>
<dbReference type="Proteomes" id="UP001147653">
    <property type="component" value="Unassembled WGS sequence"/>
</dbReference>
<evidence type="ECO:0000256" key="6">
    <source>
        <dbReference type="SAM" id="Phobius"/>
    </source>
</evidence>
<feature type="transmembrane region" description="Helical" evidence="6">
    <location>
        <begin position="7"/>
        <end position="27"/>
    </location>
</feature>
<evidence type="ECO:0000256" key="5">
    <source>
        <dbReference type="ARBA" id="ARBA00023136"/>
    </source>
</evidence>
<feature type="transmembrane region" description="Helical" evidence="6">
    <location>
        <begin position="137"/>
        <end position="158"/>
    </location>
</feature>
<feature type="transmembrane region" description="Helical" evidence="6">
    <location>
        <begin position="114"/>
        <end position="131"/>
    </location>
</feature>
<dbReference type="RefSeq" id="WP_270025029.1">
    <property type="nucleotide sequence ID" value="NZ_JAPDDP010000015.1"/>
</dbReference>
<evidence type="ECO:0000313" key="8">
    <source>
        <dbReference type="EMBL" id="MDA0180715.1"/>
    </source>
</evidence>
<feature type="transmembrane region" description="Helical" evidence="6">
    <location>
        <begin position="85"/>
        <end position="107"/>
    </location>
</feature>
<feature type="domain" description="EamA" evidence="7">
    <location>
        <begin position="141"/>
        <end position="274"/>
    </location>
</feature>
<dbReference type="PANTHER" id="PTHR32322:SF9">
    <property type="entry name" value="AMINO-ACID METABOLITE EFFLUX PUMP-RELATED"/>
    <property type="match status" value="1"/>
</dbReference>
<dbReference type="InterPro" id="IPR037185">
    <property type="entry name" value="EmrE-like"/>
</dbReference>